<evidence type="ECO:0000256" key="1">
    <source>
        <dbReference type="SAM" id="SignalP"/>
    </source>
</evidence>
<feature type="signal peptide" evidence="1">
    <location>
        <begin position="1"/>
        <end position="20"/>
    </location>
</feature>
<accession>A0A8J5XB62</accession>
<organism evidence="2 3">
    <name type="scientific">Diacronema lutheri</name>
    <name type="common">Unicellular marine alga</name>
    <name type="synonym">Monochrysis lutheri</name>
    <dbReference type="NCBI Taxonomy" id="2081491"/>
    <lineage>
        <taxon>Eukaryota</taxon>
        <taxon>Haptista</taxon>
        <taxon>Haptophyta</taxon>
        <taxon>Pavlovophyceae</taxon>
        <taxon>Pavlovales</taxon>
        <taxon>Pavlovaceae</taxon>
        <taxon>Diacronema</taxon>
    </lineage>
</organism>
<protein>
    <submittedName>
        <fullName evidence="2">Uncharacterized protein</fullName>
    </submittedName>
</protein>
<sequence length="162" mass="18016">MVIAACSVALLAWSSGGRMAARGAPAVARDVRMQRLPWVDRDALLANSAFDPYPFYEPEEDFKGTMRPGTRPENAPYEEVMARAHLCDNKNVVEWSLDDRAPIVREPDVQFLEWIKENGLLYDETVGGDQFSPMGEAAVVLEDEFEFEDGIGELGFDDADGL</sequence>
<proteinExistence type="predicted"/>
<dbReference type="Proteomes" id="UP000751190">
    <property type="component" value="Unassembled WGS sequence"/>
</dbReference>
<keyword evidence="1" id="KW-0732">Signal</keyword>
<keyword evidence="3" id="KW-1185">Reference proteome</keyword>
<dbReference type="AlphaFoldDB" id="A0A8J5XB62"/>
<evidence type="ECO:0000313" key="3">
    <source>
        <dbReference type="Proteomes" id="UP000751190"/>
    </source>
</evidence>
<evidence type="ECO:0000313" key="2">
    <source>
        <dbReference type="EMBL" id="KAG8465371.1"/>
    </source>
</evidence>
<name>A0A8J5XB62_DIALT</name>
<feature type="chain" id="PRO_5035258489" evidence="1">
    <location>
        <begin position="21"/>
        <end position="162"/>
    </location>
</feature>
<comment type="caution">
    <text evidence="2">The sequence shown here is derived from an EMBL/GenBank/DDBJ whole genome shotgun (WGS) entry which is preliminary data.</text>
</comment>
<reference evidence="2" key="1">
    <citation type="submission" date="2021-05" db="EMBL/GenBank/DDBJ databases">
        <title>The genome of the haptophyte Pavlova lutheri (Diacronema luteri, Pavlovales) - a model for lipid biosynthesis in eukaryotic algae.</title>
        <authorList>
            <person name="Hulatt C.J."/>
            <person name="Posewitz M.C."/>
        </authorList>
    </citation>
    <scope>NUCLEOTIDE SEQUENCE</scope>
    <source>
        <strain evidence="2">NIVA-4/92</strain>
    </source>
</reference>
<dbReference type="EMBL" id="JAGTXO010000010">
    <property type="protein sequence ID" value="KAG8465371.1"/>
    <property type="molecule type" value="Genomic_DNA"/>
</dbReference>
<dbReference type="OrthoDB" id="10391443at2759"/>
<gene>
    <name evidence="2" type="ORF">KFE25_002678</name>
</gene>